<feature type="transmembrane region" description="Helical" evidence="2">
    <location>
        <begin position="17"/>
        <end position="37"/>
    </location>
</feature>
<accession>A0A4Q7ZI80</accession>
<dbReference type="EMBL" id="SHKY01000001">
    <property type="protein sequence ID" value="RZU50121.1"/>
    <property type="molecule type" value="Genomic_DNA"/>
</dbReference>
<protein>
    <submittedName>
        <fullName evidence="3">Uncharacterized protein</fullName>
    </submittedName>
</protein>
<evidence type="ECO:0000313" key="4">
    <source>
        <dbReference type="Proteomes" id="UP000292564"/>
    </source>
</evidence>
<keyword evidence="2" id="KW-0812">Transmembrane</keyword>
<keyword evidence="2" id="KW-1133">Transmembrane helix</keyword>
<dbReference type="AlphaFoldDB" id="A0A4Q7ZI80"/>
<name>A0A4Q7ZI80_9ACTN</name>
<keyword evidence="4" id="KW-1185">Reference proteome</keyword>
<sequence>MAGTIKSAEETIRSHPWTAGSAIIGALALVVAVLAYVNDLAGDADASEKDAVAACAPVQMIEAGDSSTRLRPPGQVFVEWTRSPTLAGRVSASVRWVDNDPRTSFGLLEVTGRYGVSHRDDTPVRLDGRALPSPGICGHWYRRYNDKDDGERGVFFDGLWADEPYCFSPNSSAEWTGVNKAPFPSVGAPPKCETAPWNDGWGSADRPGVPRDTTE</sequence>
<feature type="region of interest" description="Disordered" evidence="1">
    <location>
        <begin position="179"/>
        <end position="215"/>
    </location>
</feature>
<proteinExistence type="predicted"/>
<keyword evidence="2" id="KW-0472">Membrane</keyword>
<dbReference type="Proteomes" id="UP000292564">
    <property type="component" value="Unassembled WGS sequence"/>
</dbReference>
<gene>
    <name evidence="3" type="ORF">EV385_1886</name>
</gene>
<organism evidence="3 4">
    <name type="scientific">Krasilnikovia cinnamomea</name>
    <dbReference type="NCBI Taxonomy" id="349313"/>
    <lineage>
        <taxon>Bacteria</taxon>
        <taxon>Bacillati</taxon>
        <taxon>Actinomycetota</taxon>
        <taxon>Actinomycetes</taxon>
        <taxon>Micromonosporales</taxon>
        <taxon>Micromonosporaceae</taxon>
        <taxon>Krasilnikovia</taxon>
    </lineage>
</organism>
<evidence type="ECO:0000313" key="3">
    <source>
        <dbReference type="EMBL" id="RZU50121.1"/>
    </source>
</evidence>
<comment type="caution">
    <text evidence="3">The sequence shown here is derived from an EMBL/GenBank/DDBJ whole genome shotgun (WGS) entry which is preliminary data.</text>
</comment>
<evidence type="ECO:0000256" key="1">
    <source>
        <dbReference type="SAM" id="MobiDB-lite"/>
    </source>
</evidence>
<reference evidence="3 4" key="1">
    <citation type="submission" date="2019-02" db="EMBL/GenBank/DDBJ databases">
        <title>Sequencing the genomes of 1000 actinobacteria strains.</title>
        <authorList>
            <person name="Klenk H.-P."/>
        </authorList>
    </citation>
    <scope>NUCLEOTIDE SEQUENCE [LARGE SCALE GENOMIC DNA]</scope>
    <source>
        <strain evidence="3 4">DSM 45162</strain>
    </source>
</reference>
<dbReference type="RefSeq" id="WP_130509099.1">
    <property type="nucleotide sequence ID" value="NZ_SHKY01000001.1"/>
</dbReference>
<evidence type="ECO:0000256" key="2">
    <source>
        <dbReference type="SAM" id="Phobius"/>
    </source>
</evidence>